<dbReference type="GO" id="GO:0005886">
    <property type="term" value="C:plasma membrane"/>
    <property type="evidence" value="ECO:0007669"/>
    <property type="project" value="UniProtKB-SubCell"/>
</dbReference>
<evidence type="ECO:0000256" key="3">
    <source>
        <dbReference type="ARBA" id="ARBA00022692"/>
    </source>
</evidence>
<dbReference type="EMBL" id="VAUV01000005">
    <property type="protein sequence ID" value="TLD71367.1"/>
    <property type="molecule type" value="Genomic_DNA"/>
</dbReference>
<name>A0A5R8KGC9_9BACT</name>
<dbReference type="OrthoDB" id="128422at2"/>
<feature type="transmembrane region" description="Helical" evidence="6">
    <location>
        <begin position="272"/>
        <end position="297"/>
    </location>
</feature>
<gene>
    <name evidence="7" type="ORF">FEM03_07500</name>
</gene>
<dbReference type="InterPro" id="IPR019108">
    <property type="entry name" value="Caa3_assmbl_CtaG-rel"/>
</dbReference>
<evidence type="ECO:0000256" key="5">
    <source>
        <dbReference type="ARBA" id="ARBA00023136"/>
    </source>
</evidence>
<evidence type="ECO:0000256" key="4">
    <source>
        <dbReference type="ARBA" id="ARBA00022989"/>
    </source>
</evidence>
<organism evidence="7 8">
    <name type="scientific">Phragmitibacter flavus</name>
    <dbReference type="NCBI Taxonomy" id="2576071"/>
    <lineage>
        <taxon>Bacteria</taxon>
        <taxon>Pseudomonadati</taxon>
        <taxon>Verrucomicrobiota</taxon>
        <taxon>Verrucomicrobiia</taxon>
        <taxon>Verrucomicrobiales</taxon>
        <taxon>Verrucomicrobiaceae</taxon>
        <taxon>Phragmitibacter</taxon>
    </lineage>
</organism>
<dbReference type="RefSeq" id="WP_138085580.1">
    <property type="nucleotide sequence ID" value="NZ_VAUV01000005.1"/>
</dbReference>
<keyword evidence="8" id="KW-1185">Reference proteome</keyword>
<dbReference type="Proteomes" id="UP000306196">
    <property type="component" value="Unassembled WGS sequence"/>
</dbReference>
<dbReference type="AlphaFoldDB" id="A0A5R8KGC9"/>
<keyword evidence="2" id="KW-1003">Cell membrane</keyword>
<feature type="transmembrane region" description="Helical" evidence="6">
    <location>
        <begin position="109"/>
        <end position="138"/>
    </location>
</feature>
<comment type="caution">
    <text evidence="7">The sequence shown here is derived from an EMBL/GenBank/DDBJ whole genome shotgun (WGS) entry which is preliminary data.</text>
</comment>
<feature type="transmembrane region" description="Helical" evidence="6">
    <location>
        <begin position="159"/>
        <end position="178"/>
    </location>
</feature>
<feature type="transmembrane region" description="Helical" evidence="6">
    <location>
        <begin position="198"/>
        <end position="216"/>
    </location>
</feature>
<sequence length="320" mass="36913">MRRGAGWMIIVVLWFAGVDVAWAHGAPRAPYEGPWWLAWNWSQPVVVVNLSVLCMLYAAGLCRLWQRSGVGRSVSKKQAGSFAMGMLVLWMALISPIDVYSDELAWMHMIQHMLLLGVVAPLLVMGSPFFVAMWALPLAWRRRYGDWQRWVQLWKPARYLLWQPLMLWCLFGLTMWVWHLPPLYEATLYDDLFHDFQHFTFVLVGCLFWRVLLDPVSRLRLGRGMAVLYLFLTSLHATLLGVFMTLAPKVWYPFYESRAPRWKLSALEDQQIAGLIMWMPACMVYAGVAAVLLWMGLREDEDKKGQRGTAPLDRNCSAGE</sequence>
<evidence type="ECO:0000313" key="8">
    <source>
        <dbReference type="Proteomes" id="UP000306196"/>
    </source>
</evidence>
<evidence type="ECO:0000256" key="2">
    <source>
        <dbReference type="ARBA" id="ARBA00022475"/>
    </source>
</evidence>
<evidence type="ECO:0000313" key="7">
    <source>
        <dbReference type="EMBL" id="TLD71367.1"/>
    </source>
</evidence>
<evidence type="ECO:0000256" key="6">
    <source>
        <dbReference type="SAM" id="Phobius"/>
    </source>
</evidence>
<feature type="transmembrane region" description="Helical" evidence="6">
    <location>
        <begin position="47"/>
        <end position="66"/>
    </location>
</feature>
<keyword evidence="3 6" id="KW-0812">Transmembrane</keyword>
<reference evidence="7 8" key="1">
    <citation type="submission" date="2019-05" db="EMBL/GenBank/DDBJ databases">
        <title>Verrucobacter flavum gen. nov., sp. nov. a new member of the family Verrucomicrobiaceae.</title>
        <authorList>
            <person name="Szuroczki S."/>
            <person name="Abbaszade G."/>
            <person name="Szabo A."/>
            <person name="Felfoldi T."/>
            <person name="Schumann P."/>
            <person name="Boka K."/>
            <person name="Keki Z."/>
            <person name="Toumi M."/>
            <person name="Toth E."/>
        </authorList>
    </citation>
    <scope>NUCLEOTIDE SEQUENCE [LARGE SCALE GENOMIC DNA]</scope>
    <source>
        <strain evidence="7 8">MG-N-17</strain>
    </source>
</reference>
<accession>A0A5R8KGC9</accession>
<evidence type="ECO:0000256" key="1">
    <source>
        <dbReference type="ARBA" id="ARBA00004651"/>
    </source>
</evidence>
<feature type="transmembrane region" description="Helical" evidence="6">
    <location>
        <begin position="228"/>
        <end position="252"/>
    </location>
</feature>
<proteinExistence type="predicted"/>
<feature type="transmembrane region" description="Helical" evidence="6">
    <location>
        <begin position="78"/>
        <end position="97"/>
    </location>
</feature>
<protein>
    <submittedName>
        <fullName evidence="7">Cytochrome c oxidase assembly protein</fullName>
    </submittedName>
</protein>
<dbReference type="Pfam" id="PF09678">
    <property type="entry name" value="Caa3_CtaG"/>
    <property type="match status" value="1"/>
</dbReference>
<comment type="subcellular location">
    <subcellularLocation>
        <location evidence="1">Cell membrane</location>
        <topology evidence="1">Multi-pass membrane protein</topology>
    </subcellularLocation>
</comment>
<keyword evidence="4 6" id="KW-1133">Transmembrane helix</keyword>
<keyword evidence="5 6" id="KW-0472">Membrane</keyword>